<sequence length="129" mass="13048">MALTLARCILAALLIAAHVPLQAPRATAQGHGGPMACCAPKSCCMAGHVCTMGGGCWGADATRSGSGPWMIAGGCQDQTAQVTPVQLDPTVTAQVIGLAPASFTRRAFPGFDARGISLVARPLVPPPRA</sequence>
<evidence type="ECO:0000256" key="1">
    <source>
        <dbReference type="SAM" id="SignalP"/>
    </source>
</evidence>
<dbReference type="EMBL" id="VBOZ01000035">
    <property type="protein sequence ID" value="TMQ62855.1"/>
    <property type="molecule type" value="Genomic_DNA"/>
</dbReference>
<proteinExistence type="predicted"/>
<protein>
    <submittedName>
        <fullName evidence="2">Uncharacterized protein</fullName>
    </submittedName>
</protein>
<feature type="chain" id="PRO_5021824670" evidence="1">
    <location>
        <begin position="24"/>
        <end position="129"/>
    </location>
</feature>
<dbReference type="AlphaFoldDB" id="A0A538TGU5"/>
<organism evidence="2 3">
    <name type="scientific">Eiseniibacteriota bacterium</name>
    <dbReference type="NCBI Taxonomy" id="2212470"/>
    <lineage>
        <taxon>Bacteria</taxon>
        <taxon>Candidatus Eiseniibacteriota</taxon>
    </lineage>
</organism>
<evidence type="ECO:0000313" key="3">
    <source>
        <dbReference type="Proteomes" id="UP000317691"/>
    </source>
</evidence>
<comment type="caution">
    <text evidence="2">The sequence shown here is derived from an EMBL/GenBank/DDBJ whole genome shotgun (WGS) entry which is preliminary data.</text>
</comment>
<feature type="signal peptide" evidence="1">
    <location>
        <begin position="1"/>
        <end position="23"/>
    </location>
</feature>
<accession>A0A538TGU5</accession>
<evidence type="ECO:0000313" key="2">
    <source>
        <dbReference type="EMBL" id="TMQ62855.1"/>
    </source>
</evidence>
<name>A0A538TGU5_UNCEI</name>
<dbReference type="Proteomes" id="UP000317691">
    <property type="component" value="Unassembled WGS sequence"/>
</dbReference>
<gene>
    <name evidence="2" type="ORF">E6K79_11405</name>
</gene>
<reference evidence="2 3" key="1">
    <citation type="journal article" date="2019" name="Nat. Microbiol.">
        <title>Mediterranean grassland soil C-N compound turnover is dependent on rainfall and depth, and is mediated by genomically divergent microorganisms.</title>
        <authorList>
            <person name="Diamond S."/>
            <person name="Andeer P.F."/>
            <person name="Li Z."/>
            <person name="Crits-Christoph A."/>
            <person name="Burstein D."/>
            <person name="Anantharaman K."/>
            <person name="Lane K.R."/>
            <person name="Thomas B.C."/>
            <person name="Pan C."/>
            <person name="Northen T.R."/>
            <person name="Banfield J.F."/>
        </authorList>
    </citation>
    <scope>NUCLEOTIDE SEQUENCE [LARGE SCALE GENOMIC DNA]</scope>
    <source>
        <strain evidence="2">WS_9</strain>
    </source>
</reference>
<keyword evidence="1" id="KW-0732">Signal</keyword>